<gene>
    <name evidence="1" type="ORF">PR048_020319</name>
</gene>
<evidence type="ECO:0000313" key="2">
    <source>
        <dbReference type="Proteomes" id="UP001159363"/>
    </source>
</evidence>
<evidence type="ECO:0000313" key="1">
    <source>
        <dbReference type="EMBL" id="KAJ8879711.1"/>
    </source>
</evidence>
<keyword evidence="2" id="KW-1185">Reference proteome</keyword>
<accession>A0ABQ9H669</accession>
<dbReference type="EMBL" id="JARBHB010000007">
    <property type="protein sequence ID" value="KAJ8879711.1"/>
    <property type="molecule type" value="Genomic_DNA"/>
</dbReference>
<dbReference type="Proteomes" id="UP001159363">
    <property type="component" value="Chromosome 6"/>
</dbReference>
<comment type="caution">
    <text evidence="1">The sequence shown here is derived from an EMBL/GenBank/DDBJ whole genome shotgun (WGS) entry which is preliminary data.</text>
</comment>
<protein>
    <submittedName>
        <fullName evidence="1">Uncharacterized protein</fullName>
    </submittedName>
</protein>
<organism evidence="1 2">
    <name type="scientific">Dryococelus australis</name>
    <dbReference type="NCBI Taxonomy" id="614101"/>
    <lineage>
        <taxon>Eukaryota</taxon>
        <taxon>Metazoa</taxon>
        <taxon>Ecdysozoa</taxon>
        <taxon>Arthropoda</taxon>
        <taxon>Hexapoda</taxon>
        <taxon>Insecta</taxon>
        <taxon>Pterygota</taxon>
        <taxon>Neoptera</taxon>
        <taxon>Polyneoptera</taxon>
        <taxon>Phasmatodea</taxon>
        <taxon>Verophasmatodea</taxon>
        <taxon>Anareolatae</taxon>
        <taxon>Phasmatidae</taxon>
        <taxon>Eurycanthinae</taxon>
        <taxon>Dryococelus</taxon>
    </lineage>
</organism>
<reference evidence="1 2" key="1">
    <citation type="submission" date="2023-02" db="EMBL/GenBank/DDBJ databases">
        <title>LHISI_Scaffold_Assembly.</title>
        <authorList>
            <person name="Stuart O.P."/>
            <person name="Cleave R."/>
            <person name="Magrath M.J.L."/>
            <person name="Mikheyev A.S."/>
        </authorList>
    </citation>
    <scope>NUCLEOTIDE SEQUENCE [LARGE SCALE GENOMIC DNA]</scope>
    <source>
        <strain evidence="1">Daus_M_001</strain>
        <tissue evidence="1">Leg muscle</tissue>
    </source>
</reference>
<sequence length="327" mass="35812">MVTREQWLSESGTIDTTFLSINVLASSSQHISKLVEGLVFLIVVSLLNLFEACFCKEFPYSVRTNLFRSTSNPHGILCRRLLLMGSPVAEAGWSRGYSSNLGSGGEGTLLGNIFCQADACCWFLPQAMDLIFSSSLPSTCSLLKTGAGMKGWGKREFPEETRRPTASSGLILTCENPMTQPGIEPSLPWWEAVAAIDLKVGVQTTPKVVKGVGKDMVQDGIDSCDNVGLEFFECVLSAPQEGITDGKIWRTGWRRLVCSTADDTIRLEHRLNACDCCTCSMCRGSILLKVSIVALILCQLIHKNIENVFDLTSRVHCLMEEHCDDAA</sequence>
<name>A0ABQ9H669_9NEOP</name>
<proteinExistence type="predicted"/>